<evidence type="ECO:0000313" key="2">
    <source>
        <dbReference type="Proteomes" id="UP001062846"/>
    </source>
</evidence>
<dbReference type="Proteomes" id="UP001062846">
    <property type="component" value="Chromosome 12"/>
</dbReference>
<sequence length="1093" mass="121429">MLSFMFLEIHHGGVFTAGPNRAYVGGKIDVMDGIDSDLLSLIELEGISQHLGYGPPVTFHYRVPGLNLDIGLVHMKSDADVVALVTSLPSTKIAELYVEHIGGVNFLESQTGSCNADDLVINIDDLFVDEAVILDEEVIVNEEVAHEEELYSDESTEDEMYSDGSYSMSNDDALYETFVDDEVEFRGIGESSQKNVPEDNVEGEEIVLSDAYYDTEDGSAYSSSDDDNNTKKIKEHQFKKFRIEHDNENPKFEMGMKFSSAADFKAAVKQHAIKHQRNVKFVKNDKTRVRARCETGCPWEMYAHKVLAEESFQLRTYRPKHKCLKSYTNRNVNSSMLAKRYMDDLRINPSMPIKAFKERVRKEMKVDVSKSQLYRAKRKAAMLIYGDDIEQYGRLWDYCEELRRSNPGSTVVMDAPLDEKTGQPRFNRLYICFAACKSGFIHGCRKLIGVDGCHLKGLYVGQLLTAIGVDPNDAMYPIAYAVVEKENKDTWMWFFELLRIDLGITPGNEPKFTFINDRQKGLLPALAETFPSAEHRHCCKHLLSNFMKIFKGLSLEEKFWKCAKATHVAQFQYAMEVMNKENSAACKWLEAEPARYWSRSHFKDIVKCDMVCNNMCEAFNKAILDARDKSIIEMLEWIRSYLVNRRVIRREWIRRLTDPMLTNIYNKLEKFMDESNESIADWCGELNFQVRCPYGQYTVDLGAKTCSCRKWDLCGIPCLHAIAAIENRQQQPEEFVNPCYSKESYARAYQPLIMPINGHQMWPRTGFTPVLPPLEKRKFGRPRKSRRRDPSEYIDPKDKCKLRRIGQNSVYCRKCGKHGHNSRTCGHNSRTCTDAGGGETNDGSPEVTVLVRAETNDRAGEVTGVGNGSNIGVGRAGRGSNTGVDRSGRGSFYGLGSGGRGSKGDTTGVGRVKRGSRIELGRGGRGSQNGVGRAGRGSNNGVGRGSSSGVGRGGRGSHNGRGRASNIGMGKGGRGSNTGIGRASNLGVGRGGRGSSIGVGRATNTGLGRPASTREGQAATQPQFEGTRVRIRGGGTAMLGIGGRIQWRGNEANVPSNYAQATQSSQIADGSTITKSTTRAVFKGQKFGNLSSL</sequence>
<proteinExistence type="predicted"/>
<name>A0ACC0LIH8_RHOML</name>
<comment type="caution">
    <text evidence="1">The sequence shown here is derived from an EMBL/GenBank/DDBJ whole genome shotgun (WGS) entry which is preliminary data.</text>
</comment>
<reference evidence="1" key="1">
    <citation type="submission" date="2022-02" db="EMBL/GenBank/DDBJ databases">
        <title>Plant Genome Project.</title>
        <authorList>
            <person name="Zhang R.-G."/>
        </authorList>
    </citation>
    <scope>NUCLEOTIDE SEQUENCE</scope>
    <source>
        <strain evidence="1">AT1</strain>
    </source>
</reference>
<organism evidence="1 2">
    <name type="scientific">Rhododendron molle</name>
    <name type="common">Chinese azalea</name>
    <name type="synonym">Azalea mollis</name>
    <dbReference type="NCBI Taxonomy" id="49168"/>
    <lineage>
        <taxon>Eukaryota</taxon>
        <taxon>Viridiplantae</taxon>
        <taxon>Streptophyta</taxon>
        <taxon>Embryophyta</taxon>
        <taxon>Tracheophyta</taxon>
        <taxon>Spermatophyta</taxon>
        <taxon>Magnoliopsida</taxon>
        <taxon>eudicotyledons</taxon>
        <taxon>Gunneridae</taxon>
        <taxon>Pentapetalae</taxon>
        <taxon>asterids</taxon>
        <taxon>Ericales</taxon>
        <taxon>Ericaceae</taxon>
        <taxon>Ericoideae</taxon>
        <taxon>Rhodoreae</taxon>
        <taxon>Rhododendron</taxon>
    </lineage>
</organism>
<accession>A0ACC0LIH8</accession>
<protein>
    <submittedName>
        <fullName evidence="1">Uncharacterized protein</fullName>
    </submittedName>
</protein>
<gene>
    <name evidence="1" type="ORF">RHMOL_Rhmol12G0153400</name>
</gene>
<keyword evidence="2" id="KW-1185">Reference proteome</keyword>
<dbReference type="EMBL" id="CM046399">
    <property type="protein sequence ID" value="KAI8528505.1"/>
    <property type="molecule type" value="Genomic_DNA"/>
</dbReference>
<evidence type="ECO:0000313" key="1">
    <source>
        <dbReference type="EMBL" id="KAI8528505.1"/>
    </source>
</evidence>